<dbReference type="PANTHER" id="PTHR34414:SF1">
    <property type="entry name" value="SUBTILISIN-LIKE SERINE PROTEASE"/>
    <property type="match status" value="1"/>
</dbReference>
<reference evidence="1 3" key="1">
    <citation type="journal article" date="2020" name="Stud. Mycol.">
        <title>101 Dothideomycetes genomes: a test case for predicting lifestyles and emergence of pathogens.</title>
        <authorList>
            <person name="Haridas S."/>
            <person name="Albert R."/>
            <person name="Binder M."/>
            <person name="Bloem J."/>
            <person name="Labutti K."/>
            <person name="Salamov A."/>
            <person name="Andreopoulos B."/>
            <person name="Baker S."/>
            <person name="Barry K."/>
            <person name="Bills G."/>
            <person name="Bluhm B."/>
            <person name="Cannon C."/>
            <person name="Castanera R."/>
            <person name="Culley D."/>
            <person name="Daum C."/>
            <person name="Ezra D."/>
            <person name="Gonzalez J."/>
            <person name="Henrissat B."/>
            <person name="Kuo A."/>
            <person name="Liang C."/>
            <person name="Lipzen A."/>
            <person name="Lutzoni F."/>
            <person name="Magnuson J."/>
            <person name="Mondo S."/>
            <person name="Nolan M."/>
            <person name="Ohm R."/>
            <person name="Pangilinan J."/>
            <person name="Park H.-J."/>
            <person name="Ramirez L."/>
            <person name="Alfaro M."/>
            <person name="Sun H."/>
            <person name="Tritt A."/>
            <person name="Yoshinaga Y."/>
            <person name="Zwiers L.-H."/>
            <person name="Turgeon B."/>
            <person name="Goodwin S."/>
            <person name="Spatafora J."/>
            <person name="Crous P."/>
            <person name="Grigoriev I."/>
        </authorList>
    </citation>
    <scope>NUCLEOTIDE SEQUENCE</scope>
    <source>
        <strain evidence="1 3">CBS 304.34</strain>
    </source>
</reference>
<dbReference type="GeneID" id="54453782"/>
<dbReference type="PANTHER" id="PTHR34414">
    <property type="entry name" value="HET DOMAIN-CONTAINING PROTEIN-RELATED"/>
    <property type="match status" value="1"/>
</dbReference>
<dbReference type="EMBL" id="MU003716">
    <property type="protein sequence ID" value="KAF2803834.1"/>
    <property type="molecule type" value="Genomic_DNA"/>
</dbReference>
<dbReference type="InterPro" id="IPR046536">
    <property type="entry name" value="DUF6601"/>
</dbReference>
<evidence type="ECO:0000313" key="3">
    <source>
        <dbReference type="RefSeq" id="XP_033570798.1"/>
    </source>
</evidence>
<dbReference type="AlphaFoldDB" id="A0A6A6Y775"/>
<gene>
    <name evidence="1 3" type="ORF">BDZ99DRAFT_163959</name>
</gene>
<organism evidence="1">
    <name type="scientific">Mytilinidion resinicola</name>
    <dbReference type="NCBI Taxonomy" id="574789"/>
    <lineage>
        <taxon>Eukaryota</taxon>
        <taxon>Fungi</taxon>
        <taxon>Dikarya</taxon>
        <taxon>Ascomycota</taxon>
        <taxon>Pezizomycotina</taxon>
        <taxon>Dothideomycetes</taxon>
        <taxon>Pleosporomycetidae</taxon>
        <taxon>Mytilinidiales</taxon>
        <taxon>Mytilinidiaceae</taxon>
        <taxon>Mytilinidion</taxon>
    </lineage>
</organism>
<dbReference type="RefSeq" id="XP_033570798.1">
    <property type="nucleotide sequence ID" value="XM_033712889.1"/>
</dbReference>
<reference evidence="3" key="3">
    <citation type="submission" date="2025-04" db="UniProtKB">
        <authorList>
            <consortium name="RefSeq"/>
        </authorList>
    </citation>
    <scope>IDENTIFICATION</scope>
    <source>
        <strain evidence="3">CBS 304.34</strain>
    </source>
</reference>
<keyword evidence="2" id="KW-1185">Reference proteome</keyword>
<dbReference type="Pfam" id="PF20246">
    <property type="entry name" value="DUF6601"/>
    <property type="match status" value="1"/>
</dbReference>
<accession>A0A6A6Y775</accession>
<dbReference type="Proteomes" id="UP000504636">
    <property type="component" value="Unplaced"/>
</dbReference>
<protein>
    <submittedName>
        <fullName evidence="1 3">Uncharacterized protein</fullName>
    </submittedName>
</protein>
<name>A0A6A6Y775_9PEZI</name>
<sequence length="244" mass="28469">MAQRTTVIPPFSPTTSAIRTGNPAHSTLPAVYHGDQDNLVRLGNNHTDFVRLDLDVSRLNKIHKYLWLAGRPTCARALHRQKMIERQIIIVEQADLHLVWHESRVFLKPLPDYLLNHQFWVDTICSDANLHASACGFLLSYVWLVRHPSDLKIASELGLLSPQTQWEDWVIFVDTLLVNIDHEALDTVNKRYQYGELRLSRLDLICRLSHFYRTGTFIRGYMYNYNRYTVFFNRNFGWILLDSG</sequence>
<evidence type="ECO:0000313" key="1">
    <source>
        <dbReference type="EMBL" id="KAF2803834.1"/>
    </source>
</evidence>
<evidence type="ECO:0000313" key="2">
    <source>
        <dbReference type="Proteomes" id="UP000504636"/>
    </source>
</evidence>
<dbReference type="OrthoDB" id="5086500at2759"/>
<reference evidence="3" key="2">
    <citation type="submission" date="2020-04" db="EMBL/GenBank/DDBJ databases">
        <authorList>
            <consortium name="NCBI Genome Project"/>
        </authorList>
    </citation>
    <scope>NUCLEOTIDE SEQUENCE</scope>
    <source>
        <strain evidence="3">CBS 304.34</strain>
    </source>
</reference>
<proteinExistence type="predicted"/>